<gene>
    <name evidence="10" type="primary">trpF</name>
    <name evidence="12" type="ORF">A7E78_07330</name>
</gene>
<dbReference type="AlphaFoldDB" id="A0A1L3GT65"/>
<name>A0A1L3GT65_9BACT</name>
<dbReference type="OrthoDB" id="9796196at2"/>
<dbReference type="HAMAP" id="MF_00135">
    <property type="entry name" value="PRAI"/>
    <property type="match status" value="1"/>
</dbReference>
<dbReference type="PANTHER" id="PTHR42894:SF1">
    <property type="entry name" value="N-(5'-PHOSPHORIBOSYL)ANTHRANILATE ISOMERASE"/>
    <property type="match status" value="1"/>
</dbReference>
<protein>
    <recommendedName>
        <fullName evidence="5 10">N-(5'-phosphoribosyl)anthranilate isomerase</fullName>
        <shortName evidence="10">PRAI</shortName>
        <ecNumber evidence="4 10">5.3.1.24</ecNumber>
    </recommendedName>
</protein>
<evidence type="ECO:0000256" key="6">
    <source>
        <dbReference type="ARBA" id="ARBA00022605"/>
    </source>
</evidence>
<evidence type="ECO:0000313" key="13">
    <source>
        <dbReference type="Proteomes" id="UP000182517"/>
    </source>
</evidence>
<evidence type="ECO:0000256" key="9">
    <source>
        <dbReference type="ARBA" id="ARBA00023235"/>
    </source>
</evidence>
<comment type="catalytic activity">
    <reaction evidence="1 10">
        <text>N-(5-phospho-beta-D-ribosyl)anthranilate = 1-(2-carboxyphenylamino)-1-deoxy-D-ribulose 5-phosphate</text>
        <dbReference type="Rhea" id="RHEA:21540"/>
        <dbReference type="ChEBI" id="CHEBI:18277"/>
        <dbReference type="ChEBI" id="CHEBI:58613"/>
        <dbReference type="EC" id="5.3.1.24"/>
    </reaction>
</comment>
<keyword evidence="6 10" id="KW-0028">Amino-acid biosynthesis</keyword>
<dbReference type="STRING" id="1842532.A7E78_07330"/>
<evidence type="ECO:0000259" key="11">
    <source>
        <dbReference type="Pfam" id="PF00697"/>
    </source>
</evidence>
<comment type="similarity">
    <text evidence="3 10">Belongs to the TrpF family.</text>
</comment>
<evidence type="ECO:0000256" key="7">
    <source>
        <dbReference type="ARBA" id="ARBA00022822"/>
    </source>
</evidence>
<dbReference type="FunFam" id="3.20.20.70:FF:000075">
    <property type="entry name" value="Tryptophan biosynthesis protein TRP1"/>
    <property type="match status" value="1"/>
</dbReference>
<dbReference type="GO" id="GO:0004640">
    <property type="term" value="F:phosphoribosylanthranilate isomerase activity"/>
    <property type="evidence" value="ECO:0007669"/>
    <property type="project" value="UniProtKB-UniRule"/>
</dbReference>
<dbReference type="UniPathway" id="UPA00035">
    <property type="reaction ID" value="UER00042"/>
</dbReference>
<evidence type="ECO:0000313" key="12">
    <source>
        <dbReference type="EMBL" id="APG29060.1"/>
    </source>
</evidence>
<reference evidence="12 13" key="1">
    <citation type="journal article" date="2017" name="Genome Announc.">
        <title>Complete Genome Sequences of Two Acetylene-Fermenting Pelobacter acetylenicus Strains.</title>
        <authorList>
            <person name="Sutton J.M."/>
            <person name="Baesman S.M."/>
            <person name="Fierst J.L."/>
            <person name="Poret-Peterson A.T."/>
            <person name="Oremland R.S."/>
            <person name="Dunlap D.S."/>
            <person name="Akob D.M."/>
        </authorList>
    </citation>
    <scope>NUCLEOTIDE SEQUENCE [LARGE SCALE GENOMIC DNA]</scope>
    <source>
        <strain evidence="12 13">SFB93</strain>
    </source>
</reference>
<organism evidence="12 13">
    <name type="scientific">Syntrophotalea acetylenivorans</name>
    <dbReference type="NCBI Taxonomy" id="1842532"/>
    <lineage>
        <taxon>Bacteria</taxon>
        <taxon>Pseudomonadati</taxon>
        <taxon>Thermodesulfobacteriota</taxon>
        <taxon>Desulfuromonadia</taxon>
        <taxon>Desulfuromonadales</taxon>
        <taxon>Syntrophotaleaceae</taxon>
        <taxon>Syntrophotalea</taxon>
    </lineage>
</organism>
<dbReference type="NCBIfam" id="NF002298">
    <property type="entry name" value="PRK01222.1-4"/>
    <property type="match status" value="1"/>
</dbReference>
<evidence type="ECO:0000256" key="2">
    <source>
        <dbReference type="ARBA" id="ARBA00004664"/>
    </source>
</evidence>
<evidence type="ECO:0000256" key="8">
    <source>
        <dbReference type="ARBA" id="ARBA00023141"/>
    </source>
</evidence>
<evidence type="ECO:0000256" key="5">
    <source>
        <dbReference type="ARBA" id="ARBA00022272"/>
    </source>
</evidence>
<dbReference type="Pfam" id="PF00697">
    <property type="entry name" value="PRAI"/>
    <property type="match status" value="1"/>
</dbReference>
<accession>A0A1L3GT65</accession>
<evidence type="ECO:0000256" key="10">
    <source>
        <dbReference type="HAMAP-Rule" id="MF_00135"/>
    </source>
</evidence>
<dbReference type="PANTHER" id="PTHR42894">
    <property type="entry name" value="N-(5'-PHOSPHORIBOSYL)ANTHRANILATE ISOMERASE"/>
    <property type="match status" value="1"/>
</dbReference>
<dbReference type="CDD" id="cd00405">
    <property type="entry name" value="PRAI"/>
    <property type="match status" value="1"/>
</dbReference>
<keyword evidence="9 10" id="KW-0413">Isomerase</keyword>
<dbReference type="Gene3D" id="3.20.20.70">
    <property type="entry name" value="Aldolase class I"/>
    <property type="match status" value="1"/>
</dbReference>
<feature type="domain" description="N-(5'phosphoribosyl) anthranilate isomerase (PRAI)" evidence="11">
    <location>
        <begin position="9"/>
        <end position="203"/>
    </location>
</feature>
<dbReference type="SUPFAM" id="SSF51366">
    <property type="entry name" value="Ribulose-phoshate binding barrel"/>
    <property type="match status" value="1"/>
</dbReference>
<dbReference type="KEGG" id="pef:A7E78_07330"/>
<keyword evidence="8 10" id="KW-0057">Aromatic amino acid biosynthesis</keyword>
<proteinExistence type="inferred from homology"/>
<dbReference type="EC" id="5.3.1.24" evidence="4 10"/>
<sequence length="210" mass="22636">MVPALTPRVKICGITSVEDGLHAARCGADALGLVFYPESARCVTAEQARRIVAALPPLVTTVGLFVNHPAREITDIARFCGLDVLQLHGDETPEQCQLPPWRVIKALRVRDQQSLDDIAAYQVSGMLLDAWQADSYGGTGHCFNWQLAVQAAQQRPIILAGGLTPANVAEAVKTVRPYAIDVSSGVESAPGRKDPELVAAFIRNAKHFTE</sequence>
<keyword evidence="7 10" id="KW-0822">Tryptophan biosynthesis</keyword>
<dbReference type="EMBL" id="CP015519">
    <property type="protein sequence ID" value="APG29060.1"/>
    <property type="molecule type" value="Genomic_DNA"/>
</dbReference>
<dbReference type="InterPro" id="IPR001240">
    <property type="entry name" value="PRAI_dom"/>
</dbReference>
<dbReference type="InterPro" id="IPR044643">
    <property type="entry name" value="TrpF_fam"/>
</dbReference>
<comment type="pathway">
    <text evidence="2 10">Amino-acid biosynthesis; L-tryptophan biosynthesis; L-tryptophan from chorismate: step 3/5.</text>
</comment>
<dbReference type="GO" id="GO:0000162">
    <property type="term" value="P:L-tryptophan biosynthetic process"/>
    <property type="evidence" value="ECO:0007669"/>
    <property type="project" value="UniProtKB-UniRule"/>
</dbReference>
<evidence type="ECO:0000256" key="3">
    <source>
        <dbReference type="ARBA" id="ARBA00007571"/>
    </source>
</evidence>
<evidence type="ECO:0000256" key="1">
    <source>
        <dbReference type="ARBA" id="ARBA00001164"/>
    </source>
</evidence>
<keyword evidence="13" id="KW-1185">Reference proteome</keyword>
<dbReference type="InterPro" id="IPR011060">
    <property type="entry name" value="RibuloseP-bd_barrel"/>
</dbReference>
<dbReference type="Proteomes" id="UP000182517">
    <property type="component" value="Chromosome"/>
</dbReference>
<evidence type="ECO:0000256" key="4">
    <source>
        <dbReference type="ARBA" id="ARBA00012572"/>
    </source>
</evidence>
<dbReference type="InterPro" id="IPR013785">
    <property type="entry name" value="Aldolase_TIM"/>
</dbReference>